<gene>
    <name evidence="2" type="ORF">LTR69_002713</name>
</gene>
<evidence type="ECO:0000313" key="2">
    <source>
        <dbReference type="EMBL" id="KAK5066195.1"/>
    </source>
</evidence>
<sequence>MAECSSNVNSPRPVQQERFLHTTQQDSSVRADEGLSDPVKLQGLFTREMQSAAQARTHEKVAVLLIQWEFEGEDFLDTRKEVEDLGTVFKDIYKFTVHQATLHTSPTNHPKKQLNYLLAKLINEEDVGNTLLIVYYAGHAMTKKGELWLSGGNPKQHLFEHESRILWEDVEPHLLAADADLLVIFDCCFAGALVYDARAGHSDRIFEYIGATVRDKTAVGPGETSFTNALIWALKQLSERVGGFTANTLVSKIRDAPYFCETTQEPIWSPRGKVESRYKLNILPLTAQEFIPENQRSDVQRREDGKTVFLDLQLCFDKCPGEGDILGLTSAMKNMILRGEVPLRQVRWRGLYDVDIKPDFREVAWKFVQQAKRRNEHKRTPSGGVLMSPATGDAQQLENDGHLAKTRKVNYLLGWLNLRFWHHYAVWTWGCTTRAFIQKCFWSEPKRHSGASQSCVS</sequence>
<organism evidence="2 3">
    <name type="scientific">Exophiala sideris</name>
    <dbReference type="NCBI Taxonomy" id="1016849"/>
    <lineage>
        <taxon>Eukaryota</taxon>
        <taxon>Fungi</taxon>
        <taxon>Dikarya</taxon>
        <taxon>Ascomycota</taxon>
        <taxon>Pezizomycotina</taxon>
        <taxon>Eurotiomycetes</taxon>
        <taxon>Chaetothyriomycetidae</taxon>
        <taxon>Chaetothyriales</taxon>
        <taxon>Herpotrichiellaceae</taxon>
        <taxon>Exophiala</taxon>
    </lineage>
</organism>
<evidence type="ECO:0000313" key="3">
    <source>
        <dbReference type="Proteomes" id="UP001345691"/>
    </source>
</evidence>
<name>A0ABR0JKE0_9EURO</name>
<evidence type="ECO:0000259" key="1">
    <source>
        <dbReference type="Pfam" id="PF00656"/>
    </source>
</evidence>
<dbReference type="Proteomes" id="UP001345691">
    <property type="component" value="Unassembled WGS sequence"/>
</dbReference>
<protein>
    <recommendedName>
        <fullName evidence="1">Peptidase C14 caspase domain-containing protein</fullName>
    </recommendedName>
</protein>
<dbReference type="InterPro" id="IPR011600">
    <property type="entry name" value="Pept_C14_caspase"/>
</dbReference>
<dbReference type="Gene3D" id="3.40.50.1460">
    <property type="match status" value="1"/>
</dbReference>
<proteinExistence type="predicted"/>
<comment type="caution">
    <text evidence="2">The sequence shown here is derived from an EMBL/GenBank/DDBJ whole genome shotgun (WGS) entry which is preliminary data.</text>
</comment>
<reference evidence="2 3" key="1">
    <citation type="submission" date="2023-08" db="EMBL/GenBank/DDBJ databases">
        <title>Black Yeasts Isolated from many extreme environments.</title>
        <authorList>
            <person name="Coleine C."/>
            <person name="Stajich J.E."/>
            <person name="Selbmann L."/>
        </authorList>
    </citation>
    <scope>NUCLEOTIDE SEQUENCE [LARGE SCALE GENOMIC DNA]</scope>
    <source>
        <strain evidence="2 3">CCFEE 6328</strain>
    </source>
</reference>
<dbReference type="EMBL" id="JAVRRF010000004">
    <property type="protein sequence ID" value="KAK5066195.1"/>
    <property type="molecule type" value="Genomic_DNA"/>
</dbReference>
<feature type="domain" description="Peptidase C14 caspase" evidence="1">
    <location>
        <begin position="69"/>
        <end position="245"/>
    </location>
</feature>
<accession>A0ABR0JKE0</accession>
<keyword evidence="3" id="KW-1185">Reference proteome</keyword>
<dbReference type="Pfam" id="PF00656">
    <property type="entry name" value="Peptidase_C14"/>
    <property type="match status" value="1"/>
</dbReference>